<evidence type="ECO:0000256" key="12">
    <source>
        <dbReference type="ARBA" id="ARBA00031101"/>
    </source>
</evidence>
<evidence type="ECO:0000256" key="8">
    <source>
        <dbReference type="ARBA" id="ARBA00022909"/>
    </source>
</evidence>
<evidence type="ECO:0000256" key="7">
    <source>
        <dbReference type="ARBA" id="ARBA00018285"/>
    </source>
</evidence>
<evidence type="ECO:0000313" key="16">
    <source>
        <dbReference type="EMBL" id="GEP29523.1"/>
    </source>
</evidence>
<accession>A0A512L4W7</accession>
<evidence type="ECO:0000256" key="10">
    <source>
        <dbReference type="ARBA" id="ARBA00023239"/>
    </source>
</evidence>
<comment type="catalytic activity">
    <reaction evidence="1">
        <text>7,8-dihydroneopterin = 7,8-dihydromonapterin</text>
        <dbReference type="Rhea" id="RHEA:45328"/>
        <dbReference type="ChEBI" id="CHEBI:17001"/>
        <dbReference type="ChEBI" id="CHEBI:71175"/>
        <dbReference type="EC" id="5.1.99.8"/>
    </reaction>
</comment>
<dbReference type="Gene3D" id="3.30.1130.10">
    <property type="match status" value="1"/>
</dbReference>
<dbReference type="PANTHER" id="PTHR42844:SF1">
    <property type="entry name" value="DIHYDRONEOPTERIN ALDOLASE 1-RELATED"/>
    <property type="match status" value="1"/>
</dbReference>
<comment type="similarity">
    <text evidence="4">Belongs to the DHNA family.</text>
</comment>
<keyword evidence="8" id="KW-0289">Folate biosynthesis</keyword>
<dbReference type="InterPro" id="IPR006157">
    <property type="entry name" value="FolB_dom"/>
</dbReference>
<evidence type="ECO:0000256" key="2">
    <source>
        <dbReference type="ARBA" id="ARBA00001353"/>
    </source>
</evidence>
<dbReference type="Proteomes" id="UP000321337">
    <property type="component" value="Unassembled WGS sequence"/>
</dbReference>
<evidence type="ECO:0000256" key="4">
    <source>
        <dbReference type="ARBA" id="ARBA00005708"/>
    </source>
</evidence>
<evidence type="ECO:0000256" key="3">
    <source>
        <dbReference type="ARBA" id="ARBA00005013"/>
    </source>
</evidence>
<dbReference type="GO" id="GO:0004150">
    <property type="term" value="F:dihydroneopterin aldolase activity"/>
    <property type="evidence" value="ECO:0007669"/>
    <property type="project" value="UniProtKB-EC"/>
</dbReference>
<comment type="caution">
    <text evidence="16">The sequence shown here is derived from an EMBL/GenBank/DDBJ whole genome shotgun (WGS) entry which is preliminary data.</text>
</comment>
<evidence type="ECO:0000256" key="5">
    <source>
        <dbReference type="ARBA" id="ARBA00012234"/>
    </source>
</evidence>
<dbReference type="NCBIfam" id="TIGR00526">
    <property type="entry name" value="folB_dom"/>
    <property type="match status" value="1"/>
</dbReference>
<dbReference type="InterPro" id="IPR006156">
    <property type="entry name" value="Dihydroneopterin_aldolase"/>
</dbReference>
<evidence type="ECO:0000256" key="11">
    <source>
        <dbReference type="ARBA" id="ARBA00029947"/>
    </source>
</evidence>
<dbReference type="OrthoDB" id="9810587at2"/>
<dbReference type="PANTHER" id="PTHR42844">
    <property type="entry name" value="DIHYDRONEOPTERIN ALDOLASE 1-RELATED"/>
    <property type="match status" value="1"/>
</dbReference>
<dbReference type="SUPFAM" id="SSF55620">
    <property type="entry name" value="Tetrahydrobiopterin biosynthesis enzymes-like"/>
    <property type="match status" value="1"/>
</dbReference>
<evidence type="ECO:0000259" key="15">
    <source>
        <dbReference type="SMART" id="SM00905"/>
    </source>
</evidence>
<dbReference type="AlphaFoldDB" id="A0A512L4W7"/>
<dbReference type="SMART" id="SM00905">
    <property type="entry name" value="FolB"/>
    <property type="match status" value="1"/>
</dbReference>
<dbReference type="RefSeq" id="WP_147070762.1">
    <property type="nucleotide sequence ID" value="NZ_AP021884.1"/>
</dbReference>
<proteinExistence type="inferred from homology"/>
<dbReference type="EMBL" id="BKAD01000006">
    <property type="protein sequence ID" value="GEP29523.1"/>
    <property type="molecule type" value="Genomic_DNA"/>
</dbReference>
<evidence type="ECO:0000256" key="6">
    <source>
        <dbReference type="ARBA" id="ARBA00013043"/>
    </source>
</evidence>
<dbReference type="Pfam" id="PF02152">
    <property type="entry name" value="FolB"/>
    <property type="match status" value="1"/>
</dbReference>
<keyword evidence="10" id="KW-0456">Lyase</keyword>
<dbReference type="EC" id="5.1.99.8" evidence="5"/>
<dbReference type="FunFam" id="3.30.1130.10:FF:000002">
    <property type="entry name" value="7,8-dihydroneopterin aldolase"/>
    <property type="match status" value="1"/>
</dbReference>
<dbReference type="EC" id="4.1.2.25" evidence="6"/>
<keyword evidence="9" id="KW-0413">Isomerase</keyword>
<comment type="catalytic activity">
    <reaction evidence="2">
        <text>7,8-dihydroneopterin = 6-hydroxymethyl-7,8-dihydropterin + glycolaldehyde</text>
        <dbReference type="Rhea" id="RHEA:10540"/>
        <dbReference type="ChEBI" id="CHEBI:17001"/>
        <dbReference type="ChEBI" id="CHEBI:17071"/>
        <dbReference type="ChEBI" id="CHEBI:44841"/>
        <dbReference type="EC" id="4.1.2.25"/>
    </reaction>
</comment>
<evidence type="ECO:0000313" key="17">
    <source>
        <dbReference type="Proteomes" id="UP000321337"/>
    </source>
</evidence>
<gene>
    <name evidence="16" type="primary">folB</name>
    <name evidence="16" type="ORF">TPL01_06610</name>
</gene>
<evidence type="ECO:0000256" key="1">
    <source>
        <dbReference type="ARBA" id="ARBA00000693"/>
    </source>
</evidence>
<evidence type="ECO:0000256" key="14">
    <source>
        <dbReference type="ARBA" id="ARBA00032903"/>
    </source>
</evidence>
<reference evidence="16 17" key="1">
    <citation type="submission" date="2019-07" db="EMBL/GenBank/DDBJ databases">
        <title>Whole genome shotgun sequence of Thiobacillus plumbophilus NBRC 107929.</title>
        <authorList>
            <person name="Hosoyama A."/>
            <person name="Uohara A."/>
            <person name="Ohji S."/>
            <person name="Ichikawa N."/>
        </authorList>
    </citation>
    <scope>NUCLEOTIDE SEQUENCE [LARGE SCALE GENOMIC DNA]</scope>
    <source>
        <strain evidence="16 17">NBRC 107929</strain>
    </source>
</reference>
<dbReference type="GO" id="GO:0005737">
    <property type="term" value="C:cytoplasm"/>
    <property type="evidence" value="ECO:0007669"/>
    <property type="project" value="TreeGrafter"/>
</dbReference>
<sequence>MDILFLKDFRVELIIGIYEWERKVPQPVLLDLEIGLPNSRAGETDNVADTIDYGQVAARIRAACAALRPALVEALAEHVAQLIRNEFGAPWVRVTVTKLAIVRGVKALGITIERGQRGCVMSHMQPAR</sequence>
<evidence type="ECO:0000256" key="13">
    <source>
        <dbReference type="ARBA" id="ARBA00032109"/>
    </source>
</evidence>
<name>A0A512L4W7_9PROT</name>
<protein>
    <recommendedName>
        <fullName evidence="7">Dihydroneopterin aldolase</fullName>
        <ecNumber evidence="6">4.1.2.25</ecNumber>
        <ecNumber evidence="5">5.1.99.8</ecNumber>
    </recommendedName>
    <alternativeName>
        <fullName evidence="12">7,8-dihydroneopterin 2'-epimerase</fullName>
    </alternativeName>
    <alternativeName>
        <fullName evidence="14">7,8-dihydroneopterin aldolase</fullName>
    </alternativeName>
    <alternativeName>
        <fullName evidence="11">7,8-dihydroneopterin epimerase</fullName>
    </alternativeName>
    <alternativeName>
        <fullName evidence="13">Dihydroneopterin epimerase</fullName>
    </alternativeName>
</protein>
<evidence type="ECO:0000256" key="9">
    <source>
        <dbReference type="ARBA" id="ARBA00023235"/>
    </source>
</evidence>
<organism evidence="16 17">
    <name type="scientific">Sulfuriferula plumbiphila</name>
    <dbReference type="NCBI Taxonomy" id="171865"/>
    <lineage>
        <taxon>Bacteria</taxon>
        <taxon>Pseudomonadati</taxon>
        <taxon>Pseudomonadota</taxon>
        <taxon>Betaproteobacteria</taxon>
        <taxon>Nitrosomonadales</taxon>
        <taxon>Sulfuricellaceae</taxon>
        <taxon>Sulfuriferula</taxon>
    </lineage>
</organism>
<comment type="pathway">
    <text evidence="3">Cofactor biosynthesis; tetrahydrofolate biosynthesis; 2-amino-4-hydroxy-6-hydroxymethyl-7,8-dihydropteridine diphosphate from 7,8-dihydroneopterin triphosphate: step 3/4.</text>
</comment>
<dbReference type="InterPro" id="IPR043133">
    <property type="entry name" value="GTP-CH-I_C/QueF"/>
</dbReference>
<feature type="domain" description="Dihydroneopterin aldolase/epimerase" evidence="15">
    <location>
        <begin position="4"/>
        <end position="114"/>
    </location>
</feature>
<dbReference type="GO" id="GO:0046656">
    <property type="term" value="P:folic acid biosynthetic process"/>
    <property type="evidence" value="ECO:0007669"/>
    <property type="project" value="UniProtKB-KW"/>
</dbReference>
<keyword evidence="17" id="KW-1185">Reference proteome</keyword>
<dbReference type="CDD" id="cd00534">
    <property type="entry name" value="DHNA_DHNTPE"/>
    <property type="match status" value="1"/>
</dbReference>
<dbReference type="GO" id="GO:0016853">
    <property type="term" value="F:isomerase activity"/>
    <property type="evidence" value="ECO:0007669"/>
    <property type="project" value="UniProtKB-KW"/>
</dbReference>